<proteinExistence type="predicted"/>
<dbReference type="EMBL" id="BMQL01000054">
    <property type="protein sequence ID" value="GGR32185.1"/>
    <property type="molecule type" value="Genomic_DNA"/>
</dbReference>
<sequence>MAEEWSAAGTVHGVELFEDHCAQARELQTRGEARHLIGARLREAEVQLVDVSQLSSHNGSQRRCDTVGGCILSWIHLNLDLDSEGASVSKALPLQSSMVSPKWYL</sequence>
<keyword evidence="2" id="KW-1185">Reference proteome</keyword>
<organism evidence="1 2">
    <name type="scientific">Deinococcus ruber</name>
    <dbReference type="NCBI Taxonomy" id="1848197"/>
    <lineage>
        <taxon>Bacteria</taxon>
        <taxon>Thermotogati</taxon>
        <taxon>Deinococcota</taxon>
        <taxon>Deinococci</taxon>
        <taxon>Deinococcales</taxon>
        <taxon>Deinococcaceae</taxon>
        <taxon>Deinococcus</taxon>
    </lineage>
</organism>
<evidence type="ECO:0000313" key="1">
    <source>
        <dbReference type="EMBL" id="GGR32185.1"/>
    </source>
</evidence>
<reference evidence="1" key="2">
    <citation type="submission" date="2020-09" db="EMBL/GenBank/DDBJ databases">
        <authorList>
            <person name="Sun Q."/>
            <person name="Ohkuma M."/>
        </authorList>
    </citation>
    <scope>NUCLEOTIDE SEQUENCE</scope>
    <source>
        <strain evidence="1">JCM 31311</strain>
    </source>
</reference>
<dbReference type="AlphaFoldDB" id="A0A918CNM1"/>
<evidence type="ECO:0000313" key="2">
    <source>
        <dbReference type="Proteomes" id="UP000603865"/>
    </source>
</evidence>
<comment type="caution">
    <text evidence="1">The sequence shown here is derived from an EMBL/GenBank/DDBJ whole genome shotgun (WGS) entry which is preliminary data.</text>
</comment>
<gene>
    <name evidence="1" type="ORF">GCM10008957_48520</name>
</gene>
<name>A0A918CNM1_9DEIO</name>
<dbReference type="Proteomes" id="UP000603865">
    <property type="component" value="Unassembled WGS sequence"/>
</dbReference>
<accession>A0A918CNM1</accession>
<protein>
    <submittedName>
        <fullName evidence="1">Uncharacterized protein</fullName>
    </submittedName>
</protein>
<reference evidence="1" key="1">
    <citation type="journal article" date="2014" name="Int. J. Syst. Evol. Microbiol.">
        <title>Complete genome sequence of Corynebacterium casei LMG S-19264T (=DSM 44701T), isolated from a smear-ripened cheese.</title>
        <authorList>
            <consortium name="US DOE Joint Genome Institute (JGI-PGF)"/>
            <person name="Walter F."/>
            <person name="Albersmeier A."/>
            <person name="Kalinowski J."/>
            <person name="Ruckert C."/>
        </authorList>
    </citation>
    <scope>NUCLEOTIDE SEQUENCE</scope>
    <source>
        <strain evidence="1">JCM 31311</strain>
    </source>
</reference>